<feature type="non-terminal residue" evidence="5">
    <location>
        <position position="352"/>
    </location>
</feature>
<feature type="compositionally biased region" description="Basic and acidic residues" evidence="3">
    <location>
        <begin position="140"/>
        <end position="153"/>
    </location>
</feature>
<evidence type="ECO:0000259" key="4">
    <source>
        <dbReference type="PROSITE" id="PS50011"/>
    </source>
</evidence>
<feature type="compositionally biased region" description="Basic and acidic residues" evidence="3">
    <location>
        <begin position="215"/>
        <end position="246"/>
    </location>
</feature>
<evidence type="ECO:0000313" key="5">
    <source>
        <dbReference type="EMBL" id="RIA04392.1"/>
    </source>
</evidence>
<dbReference type="SMART" id="SM00220">
    <property type="entry name" value="S_TKc"/>
    <property type="match status" value="1"/>
</dbReference>
<reference evidence="5" key="1">
    <citation type="submission" date="2018-06" db="EMBL/GenBank/DDBJ databases">
        <title>WGS assembly of Brassica rapa FPsc.</title>
        <authorList>
            <person name="Bowman J."/>
            <person name="Kohchi T."/>
            <person name="Yamato K."/>
            <person name="Jenkins J."/>
            <person name="Shu S."/>
            <person name="Ishizaki K."/>
            <person name="Yamaoka S."/>
            <person name="Nishihama R."/>
            <person name="Nakamura Y."/>
            <person name="Berger F."/>
            <person name="Adam C."/>
            <person name="Aki S."/>
            <person name="Althoff F."/>
            <person name="Araki T."/>
            <person name="Arteaga-Vazquez M."/>
            <person name="Balasubrmanian S."/>
            <person name="Bauer D."/>
            <person name="Boehm C."/>
            <person name="Briginshaw L."/>
            <person name="Caballero-Perez J."/>
            <person name="Catarino B."/>
            <person name="Chen F."/>
            <person name="Chiyoda S."/>
            <person name="Chovatia M."/>
            <person name="Davies K."/>
            <person name="Delmans M."/>
            <person name="Demura T."/>
            <person name="Dierschke T."/>
            <person name="Dolan L."/>
            <person name="Dorantes-Acosta A."/>
            <person name="Eklund D."/>
            <person name="Florent S."/>
            <person name="Flores-Sandoval E."/>
            <person name="Fujiyama A."/>
            <person name="Fukuzawa H."/>
            <person name="Galik B."/>
            <person name="Grimanelli D."/>
            <person name="Grimwood J."/>
            <person name="Grossniklaus U."/>
            <person name="Hamada T."/>
            <person name="Haseloff J."/>
            <person name="Hetherington A."/>
            <person name="Higo A."/>
            <person name="Hirakawa Y."/>
            <person name="Hundley H."/>
            <person name="Ikeda Y."/>
            <person name="Inoue K."/>
            <person name="Inoue S."/>
            <person name="Ishida S."/>
            <person name="Jia Q."/>
            <person name="Kakita M."/>
            <person name="Kanazawa T."/>
            <person name="Kawai Y."/>
            <person name="Kawashima T."/>
            <person name="Kennedy M."/>
            <person name="Kinose K."/>
            <person name="Kinoshita T."/>
            <person name="Kohara Y."/>
            <person name="Koide E."/>
            <person name="Komatsu K."/>
            <person name="Kopischke S."/>
            <person name="Kubo M."/>
            <person name="Kyozuka J."/>
            <person name="Lagercrantz U."/>
            <person name="Lin S."/>
            <person name="Lindquist E."/>
            <person name="Lipzen A."/>
            <person name="Lu C."/>
            <person name="Luna E."/>
            <person name="Martienssen R."/>
            <person name="Minamino N."/>
            <person name="Mizutani M."/>
            <person name="Mizutani M."/>
            <person name="Mochizuki N."/>
            <person name="Monte I."/>
            <person name="Mosher R."/>
            <person name="Nagasaki H."/>
            <person name="Nakagami H."/>
            <person name="Naramoto S."/>
            <person name="Nishitani K."/>
            <person name="Ohtani M."/>
            <person name="Okamoto T."/>
            <person name="Okumura M."/>
            <person name="Phillips J."/>
            <person name="Pollak B."/>
            <person name="Reinders A."/>
            <person name="Roevekamp M."/>
            <person name="Sano R."/>
            <person name="Sawa S."/>
            <person name="Schmid M."/>
            <person name="Shirakawa M."/>
            <person name="Solano R."/>
            <person name="Spunde A."/>
            <person name="Suetsugu N."/>
            <person name="Sugano S."/>
            <person name="Sugiyama A."/>
            <person name="Sun R."/>
            <person name="Suzuki Y."/>
            <person name="Takenaka M."/>
            <person name="Takezawa D."/>
            <person name="Tomogane H."/>
            <person name="Tsuzuki M."/>
            <person name="Ueda T."/>
            <person name="Umeda M."/>
            <person name="Ward J."/>
            <person name="Watanabe Y."/>
            <person name="Yazaki K."/>
            <person name="Yokoyama R."/>
            <person name="Yoshitake Y."/>
            <person name="Yotsui I."/>
            <person name="Zachgo S."/>
            <person name="Schmutz J."/>
        </authorList>
    </citation>
    <scope>NUCLEOTIDE SEQUENCE [LARGE SCALE GENOMIC DNA]</scope>
</reference>
<dbReference type="GO" id="GO:0004672">
    <property type="term" value="F:protein kinase activity"/>
    <property type="evidence" value="ECO:0007669"/>
    <property type="project" value="InterPro"/>
</dbReference>
<dbReference type="GO" id="GO:0005524">
    <property type="term" value="F:ATP binding"/>
    <property type="evidence" value="ECO:0007669"/>
    <property type="project" value="UniProtKB-KW"/>
</dbReference>
<evidence type="ECO:0000256" key="2">
    <source>
        <dbReference type="ARBA" id="ARBA00022840"/>
    </source>
</evidence>
<dbReference type="Proteomes" id="UP000264353">
    <property type="component" value="Unassembled WGS sequence"/>
</dbReference>
<gene>
    <name evidence="5" type="ORF">BRARA_K01371</name>
</gene>
<feature type="compositionally biased region" description="Polar residues" evidence="3">
    <location>
        <begin position="247"/>
        <end position="260"/>
    </location>
</feature>
<dbReference type="PANTHER" id="PTHR48012:SF26">
    <property type="entry name" value="SERINE_THREONINE-PROTEIN KINASE DDB_G0283821-RELATED"/>
    <property type="match status" value="1"/>
</dbReference>
<sequence>THSVVGTPYWMAPEVIEMSGVCAASDIWSVGCTVIELLTCVPHYDLQPMPALFRIVQDDNPPIPDSLSPDITDFLRQCFKKDSRQRPDAKTLLSHPWIRFSRRALQSSLRHSGTIKYMKEAATSSEKDAEGSEEVTESLSEEKAGMSKSDSKSKLGVASFRSGKDPSSSSDLGEEGTDNSEADFSSDQVPTLSMHEKPSLQSSSDVKGSSEDESEFHGKSEHHDIPENLETESAKNGKNTLEKQVGKESSIQVDQPSHSFGQKGEDRRLRKVAKTPSSVGGNELTRFSDPPGDASLHDLFQPLDKVPEGKPNEASTSAPTSNVIQGDSPVADGGKNDLATKLRATIAQKQME</sequence>
<dbReference type="PROSITE" id="PS50011">
    <property type="entry name" value="PROTEIN_KINASE_DOM"/>
    <property type="match status" value="1"/>
</dbReference>
<accession>A0A397KVL2</accession>
<dbReference type="PANTHER" id="PTHR48012">
    <property type="entry name" value="STERILE20-LIKE KINASE, ISOFORM B-RELATED"/>
    <property type="match status" value="1"/>
</dbReference>
<dbReference type="InterPro" id="IPR050629">
    <property type="entry name" value="STE20/SPS1-PAK"/>
</dbReference>
<dbReference type="EMBL" id="KZ867098">
    <property type="protein sequence ID" value="RIA04392.1"/>
    <property type="molecule type" value="Genomic_DNA"/>
</dbReference>
<keyword evidence="1" id="KW-0547">Nucleotide-binding</keyword>
<organism evidence="5">
    <name type="scientific">Brassica campestris</name>
    <name type="common">Field mustard</name>
    <dbReference type="NCBI Taxonomy" id="3711"/>
    <lineage>
        <taxon>Eukaryota</taxon>
        <taxon>Viridiplantae</taxon>
        <taxon>Streptophyta</taxon>
        <taxon>Embryophyta</taxon>
        <taxon>Tracheophyta</taxon>
        <taxon>Spermatophyta</taxon>
        <taxon>Magnoliopsida</taxon>
        <taxon>eudicotyledons</taxon>
        <taxon>Gunneridae</taxon>
        <taxon>Pentapetalae</taxon>
        <taxon>rosids</taxon>
        <taxon>malvids</taxon>
        <taxon>Brassicales</taxon>
        <taxon>Brassicaceae</taxon>
        <taxon>Brassiceae</taxon>
        <taxon>Brassica</taxon>
    </lineage>
</organism>
<dbReference type="InterPro" id="IPR000719">
    <property type="entry name" value="Prot_kinase_dom"/>
</dbReference>
<feature type="compositionally biased region" description="Polar residues" evidence="3">
    <location>
        <begin position="313"/>
        <end position="325"/>
    </location>
</feature>
<feature type="domain" description="Protein kinase" evidence="4">
    <location>
        <begin position="1"/>
        <end position="98"/>
    </location>
</feature>
<feature type="non-terminal residue" evidence="5">
    <location>
        <position position="1"/>
    </location>
</feature>
<evidence type="ECO:0000256" key="3">
    <source>
        <dbReference type="SAM" id="MobiDB-lite"/>
    </source>
</evidence>
<feature type="compositionally biased region" description="Polar residues" evidence="3">
    <location>
        <begin position="182"/>
        <end position="191"/>
    </location>
</feature>
<dbReference type="InterPro" id="IPR011009">
    <property type="entry name" value="Kinase-like_dom_sf"/>
</dbReference>
<feature type="compositionally biased region" description="Acidic residues" evidence="3">
    <location>
        <begin position="172"/>
        <end position="181"/>
    </location>
</feature>
<protein>
    <recommendedName>
        <fullName evidence="4">Protein kinase domain-containing protein</fullName>
    </recommendedName>
</protein>
<feature type="region of interest" description="Disordered" evidence="3">
    <location>
        <begin position="120"/>
        <end position="336"/>
    </location>
</feature>
<dbReference type="Pfam" id="PF00069">
    <property type="entry name" value="Pkinase"/>
    <property type="match status" value="1"/>
</dbReference>
<dbReference type="Gene3D" id="1.10.510.10">
    <property type="entry name" value="Transferase(Phosphotransferase) domain 1"/>
    <property type="match status" value="1"/>
</dbReference>
<keyword evidence="2" id="KW-0067">ATP-binding</keyword>
<name>A0A397KVL2_BRACM</name>
<proteinExistence type="predicted"/>
<evidence type="ECO:0000256" key="1">
    <source>
        <dbReference type="ARBA" id="ARBA00022741"/>
    </source>
</evidence>
<dbReference type="SUPFAM" id="SSF56112">
    <property type="entry name" value="Protein kinase-like (PK-like)"/>
    <property type="match status" value="1"/>
</dbReference>
<dbReference type="AlphaFoldDB" id="A0A397KVL2"/>